<feature type="region of interest" description="Disordered" evidence="1">
    <location>
        <begin position="543"/>
        <end position="581"/>
    </location>
</feature>
<feature type="compositionally biased region" description="Basic and acidic residues" evidence="1">
    <location>
        <begin position="774"/>
        <end position="791"/>
    </location>
</feature>
<feature type="domain" description="G-patch" evidence="2">
    <location>
        <begin position="166"/>
        <end position="186"/>
    </location>
</feature>
<dbReference type="HOGENOM" id="CLU_008613_3_1_1"/>
<dbReference type="AlphaFoldDB" id="F8P2V6"/>
<dbReference type="GO" id="GO:0003723">
    <property type="term" value="F:RNA binding"/>
    <property type="evidence" value="ECO:0007669"/>
    <property type="project" value="TreeGrafter"/>
</dbReference>
<dbReference type="GO" id="GO:0006397">
    <property type="term" value="P:mRNA processing"/>
    <property type="evidence" value="ECO:0007669"/>
    <property type="project" value="InterPro"/>
</dbReference>
<dbReference type="KEGG" id="sla:SERLADRAFT_362715"/>
<name>F8P2V6_SERL9</name>
<evidence type="ECO:0000259" key="2">
    <source>
        <dbReference type="PROSITE" id="PS50174"/>
    </source>
</evidence>
<feature type="compositionally biased region" description="Basic and acidic residues" evidence="1">
    <location>
        <begin position="819"/>
        <end position="828"/>
    </location>
</feature>
<sequence length="908" mass="98721">MSTTRLKRKLGDLGIDPASSKANESFCLIGTPLPPLEKSRDTGEFVPLWKQDVRDEKGRRRLHGAFTGGFSAGYFNTVGSKEGWAPSTFVSSRSDRAQKRAARPEDFMDEEDIAERRADLNLVDENEQMDLLGGTQAEMSRRAGTEEDEKDPITLALEQSLLPAPKDSVGARILKKMGWRIGQGIGPRVTWRQRAIQDGRDLDAEVDEEAKKHLYAPKNTPLLVPARKDNSHGLGYSPGMGLHDSLGMDDLDIYDGKVVRGGSRTAYDASDVHDDDHITSGTRHAGRKGAPPPPVSIHFFFLLRSSSSGGKFSDGKSPVAGFVVSDKPVAQDEWFPLPDIPKDWKPDPTRVWGGKENVDAEREEPTGGAPRPQPHAQWKTGKTAGERGAILGEISQPSAPRSVFEYMSQKDQERIRSFTSIPNRFVPPSNDRPTSPALPSAPLTIPHTEPQVAQSALLGFRPFTSDPTKQARYNRYLQAAADPGGTTSPPQPTPGQDADSFGREMAEYAKAAALFRPVSGAMAGRFTSAAVLDLGPKIIEGLHQPVAGESADDDADEQDEREERIEEKMEEDPKVHAAKLGMYGPMTRETVVWQPARLLCKRFGVKEPNPEPVDEKVAPSDPGSGWQPESELSKADASVPASGSGDVPASVDGGKKKRRDIANIGLGEDDGQGEDTLTYVRPAMDVFKAIFASDDEESEDEGGQNGDDGKKAEEGEDGAITGVAAIESSSTPVPMPPPAEAGPSTTPASQLNPNGVPSTEKIDLATFKPTFIPRSEREGKSKKSKEKDKEKKSKKKKGGALVSFEVDEGGEESLSFSTPRERRKDRDRPKKKKRRDNEHEADRGDEGDDEGMWVEKPPPAFVKTLAMDEPPPIGIGSLGANDTADNMDVLMGDTERPMRGRKRAVDFM</sequence>
<dbReference type="PANTHER" id="PTHR13384">
    <property type="entry name" value="G PATCH DOMAIN-CONTAINING PROTEIN 1"/>
    <property type="match status" value="1"/>
</dbReference>
<dbReference type="PANTHER" id="PTHR13384:SF19">
    <property type="entry name" value="G PATCH DOMAIN-CONTAINING PROTEIN 1"/>
    <property type="match status" value="1"/>
</dbReference>
<dbReference type="GeneID" id="18809940"/>
<dbReference type="EMBL" id="GL945437">
    <property type="protein sequence ID" value="EGO22682.1"/>
    <property type="molecule type" value="Genomic_DNA"/>
</dbReference>
<feature type="compositionally biased region" description="Basic and acidic residues" evidence="1">
    <location>
        <begin position="604"/>
        <end position="618"/>
    </location>
</feature>
<feature type="region of interest" description="Disordered" evidence="1">
    <location>
        <begin position="690"/>
        <end position="908"/>
    </location>
</feature>
<dbReference type="Pfam" id="PF26093">
    <property type="entry name" value="HTH_TGH"/>
    <property type="match status" value="1"/>
</dbReference>
<feature type="compositionally biased region" description="Acidic residues" evidence="1">
    <location>
        <begin position="693"/>
        <end position="702"/>
    </location>
</feature>
<dbReference type="InterPro" id="IPR000467">
    <property type="entry name" value="G_patch_dom"/>
</dbReference>
<proteinExistence type="predicted"/>
<feature type="region of interest" description="Disordered" evidence="1">
    <location>
        <begin position="419"/>
        <end position="443"/>
    </location>
</feature>
<feature type="region of interest" description="Disordered" evidence="1">
    <location>
        <begin position="267"/>
        <end position="291"/>
    </location>
</feature>
<feature type="region of interest" description="Disordered" evidence="1">
    <location>
        <begin position="604"/>
        <end position="678"/>
    </location>
</feature>
<feature type="region of interest" description="Disordered" evidence="1">
    <location>
        <begin position="1"/>
        <end position="20"/>
    </location>
</feature>
<feature type="compositionally biased region" description="Basic and acidic residues" evidence="1">
    <location>
        <begin position="835"/>
        <end position="844"/>
    </location>
</feature>
<dbReference type="PROSITE" id="PS50174">
    <property type="entry name" value="G_PATCH"/>
    <property type="match status" value="1"/>
</dbReference>
<accession>F8P2V6</accession>
<feature type="region of interest" description="Disordered" evidence="1">
    <location>
        <begin position="475"/>
        <end position="504"/>
    </location>
</feature>
<evidence type="ECO:0000256" key="1">
    <source>
        <dbReference type="SAM" id="MobiDB-lite"/>
    </source>
</evidence>
<gene>
    <name evidence="3" type="ORF">SERLADRAFT_362715</name>
</gene>
<reference evidence="3" key="1">
    <citation type="submission" date="2011-04" db="EMBL/GenBank/DDBJ databases">
        <title>Evolution of plant cell wall degrading machinery underlies the functional diversity of forest fungi.</title>
        <authorList>
            <consortium name="US DOE Joint Genome Institute (JGI-PGF)"/>
            <person name="Eastwood D.C."/>
            <person name="Floudas D."/>
            <person name="Binder M."/>
            <person name="Majcherczyk A."/>
            <person name="Schneider P."/>
            <person name="Aerts A."/>
            <person name="Asiegbu F.O."/>
            <person name="Baker S.E."/>
            <person name="Barry K."/>
            <person name="Bendiksby M."/>
            <person name="Blumentritt M."/>
            <person name="Coutinho P.M."/>
            <person name="Cullen D."/>
            <person name="Cullen D."/>
            <person name="Gathman A."/>
            <person name="Goodell B."/>
            <person name="Henrissat B."/>
            <person name="Ihrmark K."/>
            <person name="Kauserud H."/>
            <person name="Kohler A."/>
            <person name="LaButti K."/>
            <person name="Lapidus A."/>
            <person name="Lavin J.L."/>
            <person name="Lee Y.-H."/>
            <person name="Lindquist E."/>
            <person name="Lilly W."/>
            <person name="Lucas S."/>
            <person name="Morin E."/>
            <person name="Murat C."/>
            <person name="Oguiza J.A."/>
            <person name="Park J."/>
            <person name="Pisabarro A.G."/>
            <person name="Riley R."/>
            <person name="Rosling A."/>
            <person name="Salamov A."/>
            <person name="Schmidt O."/>
            <person name="Schmutz J."/>
            <person name="Skrede I."/>
            <person name="Stenlid J."/>
            <person name="Wiebenga A."/>
            <person name="Xie X."/>
            <person name="Kues U."/>
            <person name="Hibbett D.S."/>
            <person name="Hoffmeister D."/>
            <person name="Hogberg N."/>
            <person name="Martin F."/>
            <person name="Grigoriev I.V."/>
            <person name="Watkinson S.C."/>
        </authorList>
    </citation>
    <scope>NUCLEOTIDE SEQUENCE</scope>
    <source>
        <strain evidence="3">S7.9</strain>
    </source>
</reference>
<feature type="compositionally biased region" description="Acidic residues" evidence="1">
    <location>
        <begin position="550"/>
        <end position="560"/>
    </location>
</feature>
<protein>
    <recommendedName>
        <fullName evidence="2">G-patch domain-containing protein</fullName>
    </recommendedName>
</protein>
<dbReference type="Proteomes" id="UP000008064">
    <property type="component" value="Unassembled WGS sequence"/>
</dbReference>
<dbReference type="GO" id="GO:0005634">
    <property type="term" value="C:nucleus"/>
    <property type="evidence" value="ECO:0007669"/>
    <property type="project" value="TreeGrafter"/>
</dbReference>
<dbReference type="RefSeq" id="XP_007321220.1">
    <property type="nucleotide sequence ID" value="XM_007321158.1"/>
</dbReference>
<evidence type="ECO:0000313" key="3">
    <source>
        <dbReference type="EMBL" id="EGO22682.1"/>
    </source>
</evidence>
<feature type="compositionally biased region" description="Basic and acidic residues" evidence="1">
    <location>
        <begin position="893"/>
        <end position="908"/>
    </location>
</feature>
<dbReference type="Pfam" id="PF07713">
    <property type="entry name" value="DUF1604"/>
    <property type="match status" value="1"/>
</dbReference>
<dbReference type="OrthoDB" id="20507at2759"/>
<feature type="compositionally biased region" description="Polar residues" evidence="1">
    <location>
        <begin position="746"/>
        <end position="757"/>
    </location>
</feature>
<feature type="region of interest" description="Disordered" evidence="1">
    <location>
        <begin position="334"/>
        <end position="383"/>
    </location>
</feature>
<dbReference type="Pfam" id="PF01585">
    <property type="entry name" value="G-patch"/>
    <property type="match status" value="1"/>
</dbReference>
<organism>
    <name type="scientific">Serpula lacrymans var. lacrymans (strain S7.9)</name>
    <name type="common">Dry rot fungus</name>
    <dbReference type="NCBI Taxonomy" id="578457"/>
    <lineage>
        <taxon>Eukaryota</taxon>
        <taxon>Fungi</taxon>
        <taxon>Dikarya</taxon>
        <taxon>Basidiomycota</taxon>
        <taxon>Agaricomycotina</taxon>
        <taxon>Agaricomycetes</taxon>
        <taxon>Agaricomycetidae</taxon>
        <taxon>Boletales</taxon>
        <taxon>Coniophorineae</taxon>
        <taxon>Serpulaceae</taxon>
        <taxon>Serpula</taxon>
    </lineage>
</organism>
<feature type="compositionally biased region" description="Basic and acidic residues" evidence="1">
    <location>
        <begin position="561"/>
        <end position="575"/>
    </location>
</feature>
<dbReference type="InterPro" id="IPR011666">
    <property type="entry name" value="DUF1604"/>
</dbReference>
<feature type="compositionally biased region" description="Basic and acidic residues" evidence="1">
    <location>
        <begin position="356"/>
        <end position="365"/>
    </location>
</feature>